<sequence length="508" mass="57236">MSWLCRNPEPDASDRALLKFSQGQSEAFSIRKDEDGCDTEVYIAGERYSQPLHLSSEHEWEHWLQQFDGESAGLPNEKGDRNGPVSRSTEVSSAINLIMSGKSSSLSKVPFSEGTFRKIISGLKLHKSVIRAINRNTSLYTCRTAESWDDDMALTVTFLPETMTTNALWFGCNLKERDVHGHLLTDSAIITGKLRNFDGEAFHPMMLPTIFAEFERGRHAKLVRESNTQFVQRILDIEQRSDAFYGLHQIHRETQQTIEKDFQPSRTNSRLTDMKGRVGSFLAHLTLNSLATFNSSVGSDTTQVESESDFTAAEDDESCAMLWIKISHLKNGLENWKTQLVKMIDHVQELEDIDFGIDYRNMAALRGRRDALVECGKRIGERLRDLIDEYDNFIRECDHIMAGMSLAMQLDLNNIGRKDARLNENISRSSLAVAETAQRDGSLMKSIAVLGMIYLPATFVCTFFSMGFFQWSGQSGDTRTVSPDVWIFVLVAVAFTLLTIGVFAACTI</sequence>
<accession>G9NWY2</accession>
<evidence type="ECO:0000313" key="3">
    <source>
        <dbReference type="Proteomes" id="UP000005426"/>
    </source>
</evidence>
<proteinExistence type="predicted"/>
<dbReference type="Proteomes" id="UP000005426">
    <property type="component" value="Unassembled WGS sequence"/>
</dbReference>
<dbReference type="AlphaFoldDB" id="G9NWY2"/>
<feature type="non-terminal residue" evidence="2">
    <location>
        <position position="508"/>
    </location>
</feature>
<keyword evidence="1" id="KW-0472">Membrane</keyword>
<keyword evidence="1" id="KW-1133">Transmembrane helix</keyword>
<dbReference type="eggNOG" id="ENOG502SJ0B">
    <property type="taxonomic scope" value="Eukaryota"/>
</dbReference>
<name>G9NWY2_HYPAI</name>
<organism evidence="2 3">
    <name type="scientific">Hypocrea atroviridis (strain ATCC 20476 / IMI 206040)</name>
    <name type="common">Trichoderma atroviride</name>
    <dbReference type="NCBI Taxonomy" id="452589"/>
    <lineage>
        <taxon>Eukaryota</taxon>
        <taxon>Fungi</taxon>
        <taxon>Dikarya</taxon>
        <taxon>Ascomycota</taxon>
        <taxon>Pezizomycotina</taxon>
        <taxon>Sordariomycetes</taxon>
        <taxon>Hypocreomycetidae</taxon>
        <taxon>Hypocreales</taxon>
        <taxon>Hypocreaceae</taxon>
        <taxon>Trichoderma</taxon>
    </lineage>
</organism>
<dbReference type="EMBL" id="ABDG02000024">
    <property type="protein sequence ID" value="EHK45468.1"/>
    <property type="molecule type" value="Genomic_DNA"/>
</dbReference>
<feature type="transmembrane region" description="Helical" evidence="1">
    <location>
        <begin position="447"/>
        <end position="473"/>
    </location>
</feature>
<dbReference type="HOGENOM" id="CLU_038493_0_0_1"/>
<comment type="caution">
    <text evidence="2">The sequence shown here is derived from an EMBL/GenBank/DDBJ whole genome shotgun (WGS) entry which is preliminary data.</text>
</comment>
<keyword evidence="3" id="KW-1185">Reference proteome</keyword>
<dbReference type="OMA" id="IRECDHI"/>
<dbReference type="Gene3D" id="1.20.58.340">
    <property type="entry name" value="Magnesium transport protein CorA, transmembrane region"/>
    <property type="match status" value="1"/>
</dbReference>
<dbReference type="OrthoDB" id="3561681at2759"/>
<protein>
    <submittedName>
        <fullName evidence="2">Uncharacterized protein</fullName>
    </submittedName>
</protein>
<evidence type="ECO:0000313" key="2">
    <source>
        <dbReference type="EMBL" id="EHK45468.1"/>
    </source>
</evidence>
<gene>
    <name evidence="2" type="ORF">TRIATDRAFT_164926</name>
</gene>
<keyword evidence="1" id="KW-0812">Transmembrane</keyword>
<feature type="transmembrane region" description="Helical" evidence="1">
    <location>
        <begin position="485"/>
        <end position="506"/>
    </location>
</feature>
<evidence type="ECO:0000256" key="1">
    <source>
        <dbReference type="SAM" id="Phobius"/>
    </source>
</evidence>
<dbReference type="STRING" id="452589.G9NWY2"/>
<reference evidence="2 3" key="1">
    <citation type="journal article" date="2011" name="Genome Biol.">
        <title>Comparative genome sequence analysis underscores mycoparasitism as the ancestral life style of Trichoderma.</title>
        <authorList>
            <person name="Kubicek C.P."/>
            <person name="Herrera-Estrella A."/>
            <person name="Seidl-Seiboth V."/>
            <person name="Martinez D.A."/>
            <person name="Druzhinina I.S."/>
            <person name="Thon M."/>
            <person name="Zeilinger S."/>
            <person name="Casas-Flores S."/>
            <person name="Horwitz B.A."/>
            <person name="Mukherjee P.K."/>
            <person name="Mukherjee M."/>
            <person name="Kredics L."/>
            <person name="Alcaraz L.D."/>
            <person name="Aerts A."/>
            <person name="Antal Z."/>
            <person name="Atanasova L."/>
            <person name="Cervantes-Badillo M.G."/>
            <person name="Challacombe J."/>
            <person name="Chertkov O."/>
            <person name="McCluskey K."/>
            <person name="Coulpier F."/>
            <person name="Deshpande N."/>
            <person name="von Doehren H."/>
            <person name="Ebbole D.J."/>
            <person name="Esquivel-Naranjo E.U."/>
            <person name="Fekete E."/>
            <person name="Flipphi M."/>
            <person name="Glaser F."/>
            <person name="Gomez-Rodriguez E.Y."/>
            <person name="Gruber S."/>
            <person name="Han C."/>
            <person name="Henrissat B."/>
            <person name="Hermosa R."/>
            <person name="Hernandez-Onate M."/>
            <person name="Karaffa L."/>
            <person name="Kosti I."/>
            <person name="Le Crom S."/>
            <person name="Lindquist E."/>
            <person name="Lucas S."/>
            <person name="Luebeck M."/>
            <person name="Luebeck P.S."/>
            <person name="Margeot A."/>
            <person name="Metz B."/>
            <person name="Misra M."/>
            <person name="Nevalainen H."/>
            <person name="Omann M."/>
            <person name="Packer N."/>
            <person name="Perrone G."/>
            <person name="Uresti-Rivera E.E."/>
            <person name="Salamov A."/>
            <person name="Schmoll M."/>
            <person name="Seiboth B."/>
            <person name="Shapiro H."/>
            <person name="Sukno S."/>
            <person name="Tamayo-Ramos J.A."/>
            <person name="Tisch D."/>
            <person name="Wiest A."/>
            <person name="Wilkinson H.H."/>
            <person name="Zhang M."/>
            <person name="Coutinho P.M."/>
            <person name="Kenerley C.M."/>
            <person name="Monte E."/>
            <person name="Baker S.E."/>
            <person name="Grigoriev I.V."/>
        </authorList>
    </citation>
    <scope>NUCLEOTIDE SEQUENCE [LARGE SCALE GENOMIC DNA]</scope>
    <source>
        <strain evidence="3">ATCC 20476 / IMI 206040</strain>
    </source>
</reference>